<feature type="transmembrane region" description="Helical" evidence="1">
    <location>
        <begin position="176"/>
        <end position="202"/>
    </location>
</feature>
<keyword evidence="1" id="KW-1133">Transmembrane helix</keyword>
<feature type="transmembrane region" description="Helical" evidence="1">
    <location>
        <begin position="314"/>
        <end position="331"/>
    </location>
</feature>
<gene>
    <name evidence="3" type="ORF">A2209_00270</name>
</gene>
<organism evidence="3 4">
    <name type="scientific">Candidatus Roizmanbacteria bacterium RIFOXYA1_FULL_41_12</name>
    <dbReference type="NCBI Taxonomy" id="1802082"/>
    <lineage>
        <taxon>Bacteria</taxon>
        <taxon>Candidatus Roizmaniibacteriota</taxon>
    </lineage>
</organism>
<feature type="domain" description="Membrane protein 6-pyruvoyl-tetrahydropterin synthase-related" evidence="2">
    <location>
        <begin position="67"/>
        <end position="400"/>
    </location>
</feature>
<feature type="transmembrane region" description="Helical" evidence="1">
    <location>
        <begin position="351"/>
        <end position="373"/>
    </location>
</feature>
<dbReference type="EMBL" id="MGBG01000015">
    <property type="protein sequence ID" value="OGK64753.1"/>
    <property type="molecule type" value="Genomic_DNA"/>
</dbReference>
<keyword evidence="1" id="KW-0472">Membrane</keyword>
<feature type="transmembrane region" description="Helical" evidence="1">
    <location>
        <begin position="214"/>
        <end position="233"/>
    </location>
</feature>
<dbReference type="AlphaFoldDB" id="A0A1F7KA77"/>
<feature type="transmembrane region" description="Helical" evidence="1">
    <location>
        <begin position="146"/>
        <end position="164"/>
    </location>
</feature>
<feature type="transmembrane region" description="Helical" evidence="1">
    <location>
        <begin position="290"/>
        <end position="307"/>
    </location>
</feature>
<feature type="transmembrane region" description="Helical" evidence="1">
    <location>
        <begin position="385"/>
        <end position="403"/>
    </location>
</feature>
<reference evidence="3 4" key="1">
    <citation type="journal article" date="2016" name="Nat. Commun.">
        <title>Thousands of microbial genomes shed light on interconnected biogeochemical processes in an aquifer system.</title>
        <authorList>
            <person name="Anantharaman K."/>
            <person name="Brown C.T."/>
            <person name="Hug L.A."/>
            <person name="Sharon I."/>
            <person name="Castelle C.J."/>
            <person name="Probst A.J."/>
            <person name="Thomas B.C."/>
            <person name="Singh A."/>
            <person name="Wilkins M.J."/>
            <person name="Karaoz U."/>
            <person name="Brodie E.L."/>
            <person name="Williams K.H."/>
            <person name="Hubbard S.S."/>
            <person name="Banfield J.F."/>
        </authorList>
    </citation>
    <scope>NUCLEOTIDE SEQUENCE [LARGE SCALE GENOMIC DNA]</scope>
</reference>
<evidence type="ECO:0000313" key="3">
    <source>
        <dbReference type="EMBL" id="OGK64753.1"/>
    </source>
</evidence>
<feature type="transmembrane region" description="Helical" evidence="1">
    <location>
        <begin position="119"/>
        <end position="139"/>
    </location>
</feature>
<dbReference type="Pfam" id="PF10131">
    <property type="entry name" value="PTPS_related"/>
    <property type="match status" value="1"/>
</dbReference>
<evidence type="ECO:0000256" key="1">
    <source>
        <dbReference type="SAM" id="Phobius"/>
    </source>
</evidence>
<dbReference type="InterPro" id="IPR018776">
    <property type="entry name" value="Membrane_prot_PTPS-rel_domain"/>
</dbReference>
<keyword evidence="1" id="KW-0812">Transmembrane</keyword>
<accession>A0A1F7KA77</accession>
<protein>
    <recommendedName>
        <fullName evidence="2">Membrane protein 6-pyruvoyl-tetrahydropterin synthase-related domain-containing protein</fullName>
    </recommendedName>
</protein>
<evidence type="ECO:0000313" key="4">
    <source>
        <dbReference type="Proteomes" id="UP000178450"/>
    </source>
</evidence>
<name>A0A1F7KA77_9BACT</name>
<dbReference type="Proteomes" id="UP000178450">
    <property type="component" value="Unassembled WGS sequence"/>
</dbReference>
<sequence length="576" mass="66566">MLKRWYFLLFLLIPLLAILPLLQSGYFSMHDVQHPVRLFLLDQGIKQGYVYPRWVNDLGFGYGYPLFNFYPPLIYYVAEIFVLLGFTIISSLKLMLISGFILASVSSYLYAKLLFSRKAALVVAILYTYTFYHAITIYVRGAFAEFYSMALFPLVAYFLHSLVIKPNWSKVLGLAISFALLFLCHPLIAFPALIFIGAYFLLAMVISQNWLISWLKMTAGLILGLSLSAFFWLPSLVEKNATLVNDILTKELYNYQLHFVYPQQLYFSPWGFGGSTAGMADGISYQIGKYYLLLVFLSLLLSGIYFWTRKNTKFLITVLFLFALLLFSYFMTLPYSAFIWDRIKYLWYLQFPWRFLTFASFYLSLVAGLVFYLGPKIFKNKLVKYCLNTGLTILLLLLVLKYSQLFRPQNMIKTENEKLTNQYQRQWVISRTSFEFVPQGVATKKNEFGVTTLAIEKADLPKKSYRIIAGQAQVKVKANKFQNKLFQIDAKTPITFQLNTYHFPGWQAFLDGWPLTISDNNSLKLIRVALTPGQHQLVFRFANTPVRKLGNWLTLSTLVFLISMAVVQVKKRQMSS</sequence>
<proteinExistence type="predicted"/>
<comment type="caution">
    <text evidence="3">The sequence shown here is derived from an EMBL/GenBank/DDBJ whole genome shotgun (WGS) entry which is preliminary data.</text>
</comment>
<feature type="transmembrane region" description="Helical" evidence="1">
    <location>
        <begin position="549"/>
        <end position="567"/>
    </location>
</feature>
<evidence type="ECO:0000259" key="2">
    <source>
        <dbReference type="Pfam" id="PF10131"/>
    </source>
</evidence>